<evidence type="ECO:0000313" key="19">
    <source>
        <dbReference type="Proteomes" id="UP000070544"/>
    </source>
</evidence>
<feature type="compositionally biased region" description="Basic and acidic residues" evidence="16">
    <location>
        <begin position="956"/>
        <end position="1002"/>
    </location>
</feature>
<dbReference type="EMBL" id="KQ965740">
    <property type="protein sequence ID" value="KXS18845.1"/>
    <property type="molecule type" value="Genomic_DNA"/>
</dbReference>
<dbReference type="GO" id="GO:0008270">
    <property type="term" value="F:zinc ion binding"/>
    <property type="evidence" value="ECO:0007669"/>
    <property type="project" value="UniProtKB-KW"/>
</dbReference>
<name>A0A139AQS8_GONPJ</name>
<dbReference type="PROSITE" id="PS50145">
    <property type="entry name" value="ZF_TRAF"/>
    <property type="match status" value="1"/>
</dbReference>
<evidence type="ECO:0000256" key="9">
    <source>
        <dbReference type="ARBA" id="ARBA00022777"/>
    </source>
</evidence>
<dbReference type="InterPro" id="IPR036206">
    <property type="entry name" value="ThiamineP_synth_sf"/>
</dbReference>
<evidence type="ECO:0000256" key="6">
    <source>
        <dbReference type="ARBA" id="ARBA00022723"/>
    </source>
</evidence>
<dbReference type="OrthoDB" id="4994at2759"/>
<dbReference type="SUPFAM" id="SSF53613">
    <property type="entry name" value="Ribokinase-like"/>
    <property type="match status" value="1"/>
</dbReference>
<feature type="region of interest" description="Disordered" evidence="16">
    <location>
        <begin position="924"/>
        <end position="1059"/>
    </location>
</feature>
<evidence type="ECO:0000256" key="13">
    <source>
        <dbReference type="ARBA" id="ARBA00022977"/>
    </source>
</evidence>
<keyword evidence="13" id="KW-0784">Thiamine biosynthesis</keyword>
<evidence type="ECO:0000256" key="10">
    <source>
        <dbReference type="ARBA" id="ARBA00022833"/>
    </source>
</evidence>
<dbReference type="EC" id="2.7.1.50" evidence="4"/>
<reference evidence="18 19" key="1">
    <citation type="journal article" date="2015" name="Genome Biol. Evol.">
        <title>Phylogenomic analyses indicate that early fungi evolved digesting cell walls of algal ancestors of land plants.</title>
        <authorList>
            <person name="Chang Y."/>
            <person name="Wang S."/>
            <person name="Sekimoto S."/>
            <person name="Aerts A.L."/>
            <person name="Choi C."/>
            <person name="Clum A."/>
            <person name="LaButti K.M."/>
            <person name="Lindquist E.A."/>
            <person name="Yee Ngan C."/>
            <person name="Ohm R.A."/>
            <person name="Salamov A.A."/>
            <person name="Grigoriev I.V."/>
            <person name="Spatafora J.W."/>
            <person name="Berbee M.L."/>
        </authorList>
    </citation>
    <scope>NUCLEOTIDE SEQUENCE [LARGE SCALE GENOMIC DNA]</scope>
    <source>
        <strain evidence="18 19">JEL478</strain>
    </source>
</reference>
<dbReference type="GO" id="GO:0000287">
    <property type="term" value="F:magnesium ion binding"/>
    <property type="evidence" value="ECO:0007669"/>
    <property type="project" value="InterPro"/>
</dbReference>
<feature type="domain" description="TRAF-type" evidence="17">
    <location>
        <begin position="471"/>
        <end position="532"/>
    </location>
</feature>
<keyword evidence="19" id="KW-1185">Reference proteome</keyword>
<evidence type="ECO:0000256" key="5">
    <source>
        <dbReference type="ARBA" id="ARBA00022679"/>
    </source>
</evidence>
<accession>A0A139AQS8</accession>
<dbReference type="PRINTS" id="PR01099">
    <property type="entry name" value="HYETHTZKNASE"/>
</dbReference>
<evidence type="ECO:0000256" key="8">
    <source>
        <dbReference type="ARBA" id="ARBA00022771"/>
    </source>
</evidence>
<dbReference type="Gene3D" id="3.30.40.10">
    <property type="entry name" value="Zinc/RING finger domain, C3HC4 (zinc finger)"/>
    <property type="match status" value="1"/>
</dbReference>
<dbReference type="UniPathway" id="UPA00060">
    <property type="reaction ID" value="UER00139"/>
</dbReference>
<sequence length="1059" mass="113435">MAPPAFDLSLYLVTDSALLPPGVSLLSQVEAAIRRGVTIVQLREKKLDTREFVALAQSLIPICRSNGVPLLINDRLDVALATGADGVHVGQSDMPVRIVIVALKLIRERTPLVHTITNYVAMNGKGCSSLFDSPLMATDKNEAAAIVSFCDSLVLNIGTLEPFTEGMKVAAAKASTLSTPIVLDPVAVVTIIRGNGGEIAAVASQQEVQCRGVDSVGVVENPEKIVQGLAKQKGVVVAMTGKPDYVSDGRRLARVHNKSRYLPMITASGCMVAALTSAFAAVFKDVPFVAAVGALVAMGVASEMAETGHSGLSPLKVNGPGTFRIALFDENFHLDGDTIKRTARSAPTLTPSSAGGRERRGITRKQTFQAAARPQLLQMDQPNWKSEEIDVPSLTSPGLDRSRLLEADDGVSVDDLSGDPTSNTVEFVDPPSSAIYRCRSCGKIPMKAFGETSSTQPTCEDCNTRISYPPHAAFQTLLDELVVFCPNRAKGCQTSSPRGRMDGHLDNECMFAMVACDNSDFGCSFRVLRQDIPTDAPRGAVHQCPFEISRSAVTSAVKKFNATSQRLLLHLDLLTNRVEQLEKSTESAGRAHLAPAARPTQMSYASSMVTEAELEALSQRIVQLERVVTENAPSSSASESDVPDVTVEQTPTVTPDHIERRLTKLERIIETIADHVSSRVLEVSSGPPVGYEREQKEVIHFTSPSIQPSIPLCTRSLLDVLRMICLSSTVTSCTLQWSVPGGFKSPDDVGTHLITPLARAMATNESLVDFNLSLSMDTKSITDARAASPDTTLNRSLRQSVSAPPPLQVTREHMELLIKFHGCNLNSKMKSVALFGFSLEREAHDVISTARDSNPTFPIIMVSERRKSLAAPLPSSTVVIPVRLSVSRGGSAAPSFIASVPEDDVGGGRASPVTLAQNTVVSLGSDRAHTTSEFSVGSQESAARKPRVQSVPVDTNDLHLLPEEPPRPRRRTDGERSNSKSASHDAPSRDAHSSDSVAERESQPNTSAGTLPKGKASSNYIPPMSSTRRMSILGNTRASGGSFMIGDAVPAGPIIRRKE</sequence>
<dbReference type="Proteomes" id="UP000070544">
    <property type="component" value="Unassembled WGS sequence"/>
</dbReference>
<keyword evidence="15" id="KW-0175">Coiled coil</keyword>
<keyword evidence="8 14" id="KW-0863">Zinc-finger</keyword>
<feature type="coiled-coil region" evidence="15">
    <location>
        <begin position="564"/>
        <end position="627"/>
    </location>
</feature>
<dbReference type="GO" id="GO:0005524">
    <property type="term" value="F:ATP binding"/>
    <property type="evidence" value="ECO:0007669"/>
    <property type="project" value="UniProtKB-KW"/>
</dbReference>
<dbReference type="SUPFAM" id="SSF51391">
    <property type="entry name" value="Thiamin phosphate synthase"/>
    <property type="match status" value="1"/>
</dbReference>
<dbReference type="CDD" id="cd01170">
    <property type="entry name" value="THZ_kinase"/>
    <property type="match status" value="1"/>
</dbReference>
<comment type="cofactor">
    <cofactor evidence="2">
        <name>Mg(2+)</name>
        <dbReference type="ChEBI" id="CHEBI:18420"/>
    </cofactor>
</comment>
<evidence type="ECO:0000259" key="17">
    <source>
        <dbReference type="PROSITE" id="PS50145"/>
    </source>
</evidence>
<dbReference type="InterPro" id="IPR013083">
    <property type="entry name" value="Znf_RING/FYVE/PHD"/>
</dbReference>
<evidence type="ECO:0000256" key="7">
    <source>
        <dbReference type="ARBA" id="ARBA00022741"/>
    </source>
</evidence>
<feature type="zinc finger region" description="TRAF-type" evidence="14">
    <location>
        <begin position="471"/>
        <end position="532"/>
    </location>
</feature>
<dbReference type="GO" id="GO:0004789">
    <property type="term" value="F:thiamine-phosphate diphosphorylase activity"/>
    <property type="evidence" value="ECO:0007669"/>
    <property type="project" value="TreeGrafter"/>
</dbReference>
<keyword evidence="9" id="KW-0418">Kinase</keyword>
<evidence type="ECO:0000313" key="18">
    <source>
        <dbReference type="EMBL" id="KXS18845.1"/>
    </source>
</evidence>
<dbReference type="GO" id="GO:0009228">
    <property type="term" value="P:thiamine biosynthetic process"/>
    <property type="evidence" value="ECO:0007669"/>
    <property type="project" value="UniProtKB-KW"/>
</dbReference>
<dbReference type="InterPro" id="IPR001293">
    <property type="entry name" value="Znf_TRAF"/>
</dbReference>
<proteinExistence type="predicted"/>
<dbReference type="Pfam" id="PF02110">
    <property type="entry name" value="HK"/>
    <property type="match status" value="1"/>
</dbReference>
<keyword evidence="6 14" id="KW-0479">Metal-binding</keyword>
<evidence type="ECO:0000256" key="3">
    <source>
        <dbReference type="ARBA" id="ARBA00004868"/>
    </source>
</evidence>
<comment type="pathway">
    <text evidence="3">Cofactor biosynthesis; thiamine diphosphate biosynthesis; 4-methyl-5-(2-phosphoethyl)-thiazole from 5-(2-hydroxyethyl)-4-methylthiazole: step 1/1.</text>
</comment>
<evidence type="ECO:0000256" key="4">
    <source>
        <dbReference type="ARBA" id="ARBA00012129"/>
    </source>
</evidence>
<dbReference type="GO" id="GO:0009229">
    <property type="term" value="P:thiamine diphosphate biosynthetic process"/>
    <property type="evidence" value="ECO:0007669"/>
    <property type="project" value="UniProtKB-UniPathway"/>
</dbReference>
<evidence type="ECO:0000256" key="11">
    <source>
        <dbReference type="ARBA" id="ARBA00022840"/>
    </source>
</evidence>
<dbReference type="InterPro" id="IPR029056">
    <property type="entry name" value="Ribokinase-like"/>
</dbReference>
<dbReference type="GO" id="GO:0004417">
    <property type="term" value="F:hydroxyethylthiazole kinase activity"/>
    <property type="evidence" value="ECO:0007669"/>
    <property type="project" value="UniProtKB-EC"/>
</dbReference>
<keyword evidence="10 14" id="KW-0862">Zinc</keyword>
<dbReference type="STRING" id="1344416.A0A139AQS8"/>
<evidence type="ECO:0000256" key="16">
    <source>
        <dbReference type="SAM" id="MobiDB-lite"/>
    </source>
</evidence>
<keyword evidence="5" id="KW-0808">Transferase</keyword>
<dbReference type="PANTHER" id="PTHR20857:SF23">
    <property type="entry name" value="THIAMINE BIOSYNTHETIC BIFUNCTIONAL ENZYME"/>
    <property type="match status" value="1"/>
</dbReference>
<evidence type="ECO:0000256" key="1">
    <source>
        <dbReference type="ARBA" id="ARBA00001771"/>
    </source>
</evidence>
<dbReference type="SUPFAM" id="SSF49599">
    <property type="entry name" value="TRAF domain-like"/>
    <property type="match status" value="1"/>
</dbReference>
<evidence type="ECO:0000256" key="14">
    <source>
        <dbReference type="PROSITE-ProRule" id="PRU00207"/>
    </source>
</evidence>
<protein>
    <recommendedName>
        <fullName evidence="4">hydroxyethylthiazole kinase</fullName>
        <ecNumber evidence="4">2.7.1.50</ecNumber>
    </recommendedName>
</protein>
<evidence type="ECO:0000256" key="15">
    <source>
        <dbReference type="SAM" id="Coils"/>
    </source>
</evidence>
<keyword evidence="7" id="KW-0547">Nucleotide-binding</keyword>
<keyword evidence="11" id="KW-0067">ATP-binding</keyword>
<feature type="region of interest" description="Disordered" evidence="16">
    <location>
        <begin position="630"/>
        <end position="650"/>
    </location>
</feature>
<comment type="catalytic activity">
    <reaction evidence="1">
        <text>5-(2-hydroxyethyl)-4-methylthiazole + ATP = 4-methyl-5-(2-phosphooxyethyl)-thiazole + ADP + H(+)</text>
        <dbReference type="Rhea" id="RHEA:24212"/>
        <dbReference type="ChEBI" id="CHEBI:15378"/>
        <dbReference type="ChEBI" id="CHEBI:17957"/>
        <dbReference type="ChEBI" id="CHEBI:30616"/>
        <dbReference type="ChEBI" id="CHEBI:58296"/>
        <dbReference type="ChEBI" id="CHEBI:456216"/>
        <dbReference type="EC" id="2.7.1.50"/>
    </reaction>
</comment>
<dbReference type="Pfam" id="PF02581">
    <property type="entry name" value="TMP-TENI"/>
    <property type="match status" value="1"/>
</dbReference>
<dbReference type="InterPro" id="IPR022998">
    <property type="entry name" value="ThiamineP_synth_TenI"/>
</dbReference>
<dbReference type="PANTHER" id="PTHR20857">
    <property type="entry name" value="THIAMINE-PHOSPHATE PYROPHOSPHORYLASE"/>
    <property type="match status" value="1"/>
</dbReference>
<dbReference type="Gene3D" id="3.40.1190.20">
    <property type="match status" value="1"/>
</dbReference>
<dbReference type="InterPro" id="IPR000417">
    <property type="entry name" value="Hyethyz_kinase"/>
</dbReference>
<feature type="compositionally biased region" description="Polar residues" evidence="16">
    <location>
        <begin position="931"/>
        <end position="941"/>
    </location>
</feature>
<dbReference type="AlphaFoldDB" id="A0A139AQS8"/>
<evidence type="ECO:0000256" key="2">
    <source>
        <dbReference type="ARBA" id="ARBA00001946"/>
    </source>
</evidence>
<gene>
    <name evidence="18" type="ORF">M427DRAFT_143541</name>
</gene>
<organism evidence="18 19">
    <name type="scientific">Gonapodya prolifera (strain JEL478)</name>
    <name type="common">Monoblepharis prolifera</name>
    <dbReference type="NCBI Taxonomy" id="1344416"/>
    <lineage>
        <taxon>Eukaryota</taxon>
        <taxon>Fungi</taxon>
        <taxon>Fungi incertae sedis</taxon>
        <taxon>Chytridiomycota</taxon>
        <taxon>Chytridiomycota incertae sedis</taxon>
        <taxon>Monoblepharidomycetes</taxon>
        <taxon>Monoblepharidales</taxon>
        <taxon>Gonapodyaceae</taxon>
        <taxon>Gonapodya</taxon>
    </lineage>
</organism>
<dbReference type="GO" id="GO:0005737">
    <property type="term" value="C:cytoplasm"/>
    <property type="evidence" value="ECO:0007669"/>
    <property type="project" value="TreeGrafter"/>
</dbReference>
<feature type="compositionally biased region" description="Polar residues" evidence="16">
    <location>
        <begin position="1016"/>
        <end position="1039"/>
    </location>
</feature>
<dbReference type="CDD" id="cd00564">
    <property type="entry name" value="TMP_TenI"/>
    <property type="match status" value="1"/>
</dbReference>
<evidence type="ECO:0000256" key="12">
    <source>
        <dbReference type="ARBA" id="ARBA00022842"/>
    </source>
</evidence>
<keyword evidence="12" id="KW-0460">Magnesium</keyword>